<dbReference type="Pfam" id="PF05159">
    <property type="entry name" value="Capsule_synth"/>
    <property type="match status" value="1"/>
</dbReference>
<gene>
    <name evidence="1" type="ORF">GCM10010978_19380</name>
</gene>
<reference evidence="1" key="2">
    <citation type="submission" date="2020-09" db="EMBL/GenBank/DDBJ databases">
        <authorList>
            <person name="Sun Q."/>
            <person name="Zhou Y."/>
        </authorList>
    </citation>
    <scope>NUCLEOTIDE SEQUENCE</scope>
    <source>
        <strain evidence="1">CGMCC 1.12360</strain>
    </source>
</reference>
<dbReference type="RefSeq" id="WP_188392207.1">
    <property type="nucleotide sequence ID" value="NZ_BMEV01000033.1"/>
</dbReference>
<dbReference type="SUPFAM" id="SSF53756">
    <property type="entry name" value="UDP-Glycosyltransferase/glycogen phosphorylase"/>
    <property type="match status" value="1"/>
</dbReference>
<evidence type="ECO:0000313" key="2">
    <source>
        <dbReference type="Proteomes" id="UP000602050"/>
    </source>
</evidence>
<dbReference type="Proteomes" id="UP000602050">
    <property type="component" value="Unassembled WGS sequence"/>
</dbReference>
<name>A0A8J2XF91_9BACI</name>
<keyword evidence="2" id="KW-1185">Reference proteome</keyword>
<dbReference type="EMBL" id="BMEV01000033">
    <property type="protein sequence ID" value="GFZ77898.1"/>
    <property type="molecule type" value="Genomic_DNA"/>
</dbReference>
<dbReference type="AlphaFoldDB" id="A0A8J2XF91"/>
<dbReference type="InterPro" id="IPR007833">
    <property type="entry name" value="Capsule_polysaccharide_synth"/>
</dbReference>
<organism evidence="1 2">
    <name type="scientific">Compostibacillus humi</name>
    <dbReference type="NCBI Taxonomy" id="1245525"/>
    <lineage>
        <taxon>Bacteria</taxon>
        <taxon>Bacillati</taxon>
        <taxon>Bacillota</taxon>
        <taxon>Bacilli</taxon>
        <taxon>Bacillales</taxon>
        <taxon>Bacillaceae</taxon>
        <taxon>Compostibacillus</taxon>
    </lineage>
</organism>
<comment type="caution">
    <text evidence="1">The sequence shown here is derived from an EMBL/GenBank/DDBJ whole genome shotgun (WGS) entry which is preliminary data.</text>
</comment>
<proteinExistence type="predicted"/>
<protein>
    <submittedName>
        <fullName evidence="1">Uncharacterized protein</fullName>
    </submittedName>
</protein>
<reference evidence="1" key="1">
    <citation type="journal article" date="2014" name="Int. J. Syst. Evol. Microbiol.">
        <title>Complete genome sequence of Corynebacterium casei LMG S-19264T (=DSM 44701T), isolated from a smear-ripened cheese.</title>
        <authorList>
            <consortium name="US DOE Joint Genome Institute (JGI-PGF)"/>
            <person name="Walter F."/>
            <person name="Albersmeier A."/>
            <person name="Kalinowski J."/>
            <person name="Ruckert C."/>
        </authorList>
    </citation>
    <scope>NUCLEOTIDE SEQUENCE</scope>
    <source>
        <strain evidence="1">CGMCC 1.12360</strain>
    </source>
</reference>
<dbReference type="GO" id="GO:0000271">
    <property type="term" value="P:polysaccharide biosynthetic process"/>
    <property type="evidence" value="ECO:0007669"/>
    <property type="project" value="InterPro"/>
</dbReference>
<dbReference type="InterPro" id="IPR043148">
    <property type="entry name" value="TagF_C"/>
</dbReference>
<sequence>MDAVIRHFWSLYLDYLKDFEEIKYKGYSLTYLCGFHSFVLNNRRVWDKLGNPSFTDHIKRRINDPKEIQEAYDNYYQQHTRKEQVDHTEGRVVIHVDKLLRFPALTFLKYFNPDSTVQLKLKGTSRKHIIANHATHKKANKAGSKNKFKKRSKKTAAIDKSLAKNRLIRQQKLAKTNRLLSRIPSYFIFDYKKDMDEEVKKVQEQARKMMQLYQSHHLYGDEEFQKWFFIKIRAVINYLEMYKGFLNDVHASCIILSNTNDYKNRILALIAAEKGIPTICMQHGIISSEIGYTPKIAKIDAVYGEFEIDWFTKRGVTEGTFEIIGHPRFDQVKTRPKVPESKFHKTLETDPKKKTIMIAVRGNIDLDNWRRLITKISSEYNMNILIKNYPTKAPHPLTKEFDFVYPTKDYNIYDMFPHVDAVVTYPSTVGLEAMLANRPVFILNKYFDGYTGYYDSLGELAQTDPEKLAEVIIRYFKDSRFQKYADQIICDFLGFAYPNQGKSGARLKQLINRLRS</sequence>
<dbReference type="Gene3D" id="3.40.50.12580">
    <property type="match status" value="1"/>
</dbReference>
<accession>A0A8J2XF91</accession>
<evidence type="ECO:0000313" key="1">
    <source>
        <dbReference type="EMBL" id="GFZ77898.1"/>
    </source>
</evidence>
<dbReference type="GO" id="GO:0015774">
    <property type="term" value="P:polysaccharide transport"/>
    <property type="evidence" value="ECO:0007669"/>
    <property type="project" value="InterPro"/>
</dbReference>